<dbReference type="OrthoDB" id="1119089at2"/>
<feature type="transmembrane region" description="Helical" evidence="1">
    <location>
        <begin position="70"/>
        <end position="92"/>
    </location>
</feature>
<proteinExistence type="predicted"/>
<reference evidence="2 3" key="1">
    <citation type="submission" date="2018-01" db="EMBL/GenBank/DDBJ databases">
        <title>A novel member of the phylum Bacteroidetes isolated from glacier ice.</title>
        <authorList>
            <person name="Liu Q."/>
            <person name="Xin Y.-H."/>
        </authorList>
    </citation>
    <scope>NUCLEOTIDE SEQUENCE [LARGE SCALE GENOMIC DNA]</scope>
    <source>
        <strain evidence="2 3">RB1R16</strain>
    </source>
</reference>
<dbReference type="AlphaFoldDB" id="A0A2S7SXA5"/>
<keyword evidence="1" id="KW-0472">Membrane</keyword>
<organism evidence="2 3">
    <name type="scientific">Flavipsychrobacter stenotrophus</name>
    <dbReference type="NCBI Taxonomy" id="2077091"/>
    <lineage>
        <taxon>Bacteria</taxon>
        <taxon>Pseudomonadati</taxon>
        <taxon>Bacteroidota</taxon>
        <taxon>Chitinophagia</taxon>
        <taxon>Chitinophagales</taxon>
        <taxon>Chitinophagaceae</taxon>
        <taxon>Flavipsychrobacter</taxon>
    </lineage>
</organism>
<name>A0A2S7SXA5_9BACT</name>
<keyword evidence="3" id="KW-1185">Reference proteome</keyword>
<dbReference type="Proteomes" id="UP000239872">
    <property type="component" value="Unassembled WGS sequence"/>
</dbReference>
<feature type="transmembrane region" description="Helical" evidence="1">
    <location>
        <begin position="98"/>
        <end position="117"/>
    </location>
</feature>
<evidence type="ECO:0000313" key="3">
    <source>
        <dbReference type="Proteomes" id="UP000239872"/>
    </source>
</evidence>
<accession>A0A2S7SXA5</accession>
<evidence type="ECO:0000256" key="1">
    <source>
        <dbReference type="SAM" id="Phobius"/>
    </source>
</evidence>
<protein>
    <submittedName>
        <fullName evidence="2">Uncharacterized protein</fullName>
    </submittedName>
</protein>
<dbReference type="RefSeq" id="WP_105038439.1">
    <property type="nucleotide sequence ID" value="NZ_PPSL01000002.1"/>
</dbReference>
<evidence type="ECO:0000313" key="2">
    <source>
        <dbReference type="EMBL" id="PQJ11559.1"/>
    </source>
</evidence>
<dbReference type="EMBL" id="PPSL01000002">
    <property type="protein sequence ID" value="PQJ11559.1"/>
    <property type="molecule type" value="Genomic_DNA"/>
</dbReference>
<comment type="caution">
    <text evidence="2">The sequence shown here is derived from an EMBL/GenBank/DDBJ whole genome shotgun (WGS) entry which is preliminary data.</text>
</comment>
<keyword evidence="1" id="KW-0812">Transmembrane</keyword>
<gene>
    <name evidence="2" type="ORF">CJD36_007100</name>
</gene>
<sequence>MKRAEQILWVLFLLAVGMKMTISRHGFYPFSAGLILSSFYFYLSFWLFNNISFTGVFKKENYAGITSMRIIGTIAIGFAYSTAVMSILFKIMSWPGSLIMLIQSCFGLVVSGIIILVRQSRKDNGPFYKGLLLRECNNDCNLWTSYSDNRFAT</sequence>
<keyword evidence="1" id="KW-1133">Transmembrane helix</keyword>